<dbReference type="InterPro" id="IPR015422">
    <property type="entry name" value="PyrdxlP-dep_Trfase_small"/>
</dbReference>
<dbReference type="InterPro" id="IPR015421">
    <property type="entry name" value="PyrdxlP-dep_Trfase_major"/>
</dbReference>
<dbReference type="PANTHER" id="PTHR43094:SF1">
    <property type="entry name" value="AMINOTRANSFERASE CLASS-III"/>
    <property type="match status" value="1"/>
</dbReference>
<dbReference type="GO" id="GO:0005829">
    <property type="term" value="C:cytosol"/>
    <property type="evidence" value="ECO:0007669"/>
    <property type="project" value="TreeGrafter"/>
</dbReference>
<dbReference type="Proteomes" id="UP000696573">
    <property type="component" value="Unassembled WGS sequence"/>
</dbReference>
<dbReference type="Pfam" id="PF00202">
    <property type="entry name" value="Aminotran_3"/>
    <property type="match status" value="1"/>
</dbReference>
<dbReference type="PANTHER" id="PTHR43094">
    <property type="entry name" value="AMINOTRANSFERASE"/>
    <property type="match status" value="1"/>
</dbReference>
<sequence length="481" mass="52367">MAPSILQPEADASAQNCVAAKQLAQSDSPSLLHRSLLERPHTVIRASGSYLYLEDGREILDACGGAAVAIVGHGNDEVAQAALDQMRQVSYVHTLSYTTDSAENLARRILKSVDSGFDHGLVKAFFVGSGSEANDAAMKCARQYWYEKGQTQRRYFVSRLQAYHGNTIGSMSVSTMVGRKIPYEDILLPHISHVSAADVYHGMKDGETEEEFTQRLVAEIESEFLRLGPKNIISFMAETVVGAASGTMTAPKGYWPAVRDLCNQYGVLLHLDEIMCGMGRTGTLFAFEQEGIQPDIVTIGKGLGGGYSPIAAMLINSTIVDSLRKGTSAFNHGQTYQAHPVSCATALAVQNILRRDGLLERVRCLGSKLYDLLSTTFGGCDYVGDIRGRGLFWSLEFMEDKAQKCPFSREFHFGPRVQQVAFNMGVAIYPGSGTIDGLNGDHVIFAPPYTTTEEELEVAVAAVKKAYDEVVAAYFSLEHAT</sequence>
<dbReference type="GO" id="GO:0030170">
    <property type="term" value="F:pyridoxal phosphate binding"/>
    <property type="evidence" value="ECO:0007669"/>
    <property type="project" value="InterPro"/>
</dbReference>
<dbReference type="InterPro" id="IPR049704">
    <property type="entry name" value="Aminotrans_3_PPA_site"/>
</dbReference>
<evidence type="ECO:0000313" key="6">
    <source>
        <dbReference type="Proteomes" id="UP000696573"/>
    </source>
</evidence>
<dbReference type="AlphaFoldDB" id="A0A9N9YJX8"/>
<gene>
    <name evidence="5" type="ORF">CRHIZ90672A_00000395</name>
</gene>
<comment type="similarity">
    <text evidence="2 4">Belongs to the class-III pyridoxal-phosphate-dependent aminotransferase family.</text>
</comment>
<evidence type="ECO:0000256" key="3">
    <source>
        <dbReference type="ARBA" id="ARBA00022898"/>
    </source>
</evidence>
<evidence type="ECO:0000256" key="2">
    <source>
        <dbReference type="ARBA" id="ARBA00008954"/>
    </source>
</evidence>
<dbReference type="OrthoDB" id="5419315at2759"/>
<dbReference type="NCBIfam" id="NF005685">
    <property type="entry name" value="PRK07483.1"/>
    <property type="match status" value="1"/>
</dbReference>
<dbReference type="Gene3D" id="3.40.640.10">
    <property type="entry name" value="Type I PLP-dependent aspartate aminotransferase-like (Major domain)"/>
    <property type="match status" value="1"/>
</dbReference>
<protein>
    <recommendedName>
        <fullName evidence="7">Aminotransferase</fullName>
    </recommendedName>
</protein>
<organism evidence="5 6">
    <name type="scientific">Clonostachys rhizophaga</name>
    <dbReference type="NCBI Taxonomy" id="160324"/>
    <lineage>
        <taxon>Eukaryota</taxon>
        <taxon>Fungi</taxon>
        <taxon>Dikarya</taxon>
        <taxon>Ascomycota</taxon>
        <taxon>Pezizomycotina</taxon>
        <taxon>Sordariomycetes</taxon>
        <taxon>Hypocreomycetidae</taxon>
        <taxon>Hypocreales</taxon>
        <taxon>Bionectriaceae</taxon>
        <taxon>Clonostachys</taxon>
    </lineage>
</organism>
<keyword evidence="6" id="KW-1185">Reference proteome</keyword>
<comment type="caution">
    <text evidence="5">The sequence shown here is derived from an EMBL/GenBank/DDBJ whole genome shotgun (WGS) entry which is preliminary data.</text>
</comment>
<dbReference type="PROSITE" id="PS00600">
    <property type="entry name" value="AA_TRANSFER_CLASS_3"/>
    <property type="match status" value="1"/>
</dbReference>
<dbReference type="GO" id="GO:0008483">
    <property type="term" value="F:transaminase activity"/>
    <property type="evidence" value="ECO:0007669"/>
    <property type="project" value="InterPro"/>
</dbReference>
<keyword evidence="3 4" id="KW-0663">Pyridoxal phosphate</keyword>
<evidence type="ECO:0000256" key="4">
    <source>
        <dbReference type="RuleBase" id="RU003560"/>
    </source>
</evidence>
<evidence type="ECO:0000256" key="1">
    <source>
        <dbReference type="ARBA" id="ARBA00001933"/>
    </source>
</evidence>
<dbReference type="FunFam" id="3.40.640.10:FF:000004">
    <property type="entry name" value="Acetylornithine aminotransferase"/>
    <property type="match status" value="1"/>
</dbReference>
<evidence type="ECO:0008006" key="7">
    <source>
        <dbReference type="Google" id="ProtNLM"/>
    </source>
</evidence>
<evidence type="ECO:0000313" key="5">
    <source>
        <dbReference type="EMBL" id="CAH0023980.1"/>
    </source>
</evidence>
<reference evidence="5" key="1">
    <citation type="submission" date="2021-10" db="EMBL/GenBank/DDBJ databases">
        <authorList>
            <person name="Piombo E."/>
        </authorList>
    </citation>
    <scope>NUCLEOTIDE SEQUENCE</scope>
</reference>
<accession>A0A9N9YJX8</accession>
<comment type="cofactor">
    <cofactor evidence="1">
        <name>pyridoxal 5'-phosphate</name>
        <dbReference type="ChEBI" id="CHEBI:597326"/>
    </cofactor>
</comment>
<dbReference type="CDD" id="cd00610">
    <property type="entry name" value="OAT_like"/>
    <property type="match status" value="1"/>
</dbReference>
<dbReference type="InterPro" id="IPR015424">
    <property type="entry name" value="PyrdxlP-dep_Trfase"/>
</dbReference>
<dbReference type="EMBL" id="CABFNQ020000694">
    <property type="protein sequence ID" value="CAH0023980.1"/>
    <property type="molecule type" value="Genomic_DNA"/>
</dbReference>
<dbReference type="InterPro" id="IPR005814">
    <property type="entry name" value="Aminotrans_3"/>
</dbReference>
<dbReference type="Gene3D" id="3.90.1150.10">
    <property type="entry name" value="Aspartate Aminotransferase, domain 1"/>
    <property type="match status" value="1"/>
</dbReference>
<proteinExistence type="inferred from homology"/>
<name>A0A9N9YJX8_9HYPO</name>
<dbReference type="SUPFAM" id="SSF53383">
    <property type="entry name" value="PLP-dependent transferases"/>
    <property type="match status" value="1"/>
</dbReference>